<dbReference type="PIRSF" id="PIRSF019169">
    <property type="entry name" value="PilM"/>
    <property type="match status" value="1"/>
</dbReference>
<evidence type="ECO:0000313" key="1">
    <source>
        <dbReference type="EMBL" id="KKT91425.1"/>
    </source>
</evidence>
<dbReference type="Pfam" id="PF11104">
    <property type="entry name" value="PilM_2"/>
    <property type="match status" value="1"/>
</dbReference>
<protein>
    <submittedName>
        <fullName evidence="1">Type IV pilus assembly protein PilM</fullName>
    </submittedName>
</protein>
<dbReference type="InterPro" id="IPR005883">
    <property type="entry name" value="PilM"/>
</dbReference>
<dbReference type="Proteomes" id="UP000033966">
    <property type="component" value="Unassembled WGS sequence"/>
</dbReference>
<proteinExistence type="predicted"/>
<dbReference type="InterPro" id="IPR050696">
    <property type="entry name" value="FtsA/MreB"/>
</dbReference>
<evidence type="ECO:0000313" key="2">
    <source>
        <dbReference type="Proteomes" id="UP000033966"/>
    </source>
</evidence>
<sequence length="366" mass="40498">MHLGITDFFQDVGNFFKGGTVLGVDIGTASIHAVELSKKGDSLNLVNYGTLGTKRYLEYSNQAIQTSSLKVVPKDAARLLSILVREMRLKTNIAVASLPLFSSFITVLNLPLFSQEETAKAVMFQAQQYIPLSPKEVSVEWKKIEEFENQREQKFQRILLTGIPNEVIARHKEIFKAAGLRLMAMEIETFALARAFGSFFTDVPVLMVDIGAESTGVAVVEKGNIMHVEQTDYSGVYLTKALSKSLDISMPRAEELKRRRGLSSVGADSELSTLLLPFLDVIIQEVRHVKDAYSRQYKRDVGKVMLAGGEANLIGIEKYVASQLGLPIAHHPLFTGVSHPSSIEPAVRALENEFAIAFGLAKKYFE</sequence>
<dbReference type="Gene3D" id="3.30.420.40">
    <property type="match status" value="2"/>
</dbReference>
<dbReference type="SUPFAM" id="SSF53067">
    <property type="entry name" value="Actin-like ATPase domain"/>
    <property type="match status" value="2"/>
</dbReference>
<organism evidence="1 2">
    <name type="scientific">Candidatus Jorgensenbacteria bacterium GW2011_GWA2_45_13</name>
    <dbReference type="NCBI Taxonomy" id="1618662"/>
    <lineage>
        <taxon>Bacteria</taxon>
        <taxon>Candidatus Joergenseniibacteriota</taxon>
    </lineage>
</organism>
<dbReference type="EMBL" id="LCKF01000012">
    <property type="protein sequence ID" value="KKT91425.1"/>
    <property type="molecule type" value="Genomic_DNA"/>
</dbReference>
<dbReference type="CDD" id="cd24049">
    <property type="entry name" value="ASKHA_NBD_PilM"/>
    <property type="match status" value="1"/>
</dbReference>
<gene>
    <name evidence="1" type="ORF">UW92_C0012G0003</name>
</gene>
<reference evidence="1 2" key="1">
    <citation type="journal article" date="2015" name="Nature">
        <title>rRNA introns, odd ribosomes, and small enigmatic genomes across a large radiation of phyla.</title>
        <authorList>
            <person name="Brown C.T."/>
            <person name="Hug L.A."/>
            <person name="Thomas B.C."/>
            <person name="Sharon I."/>
            <person name="Castelle C.J."/>
            <person name="Singh A."/>
            <person name="Wilkins M.J."/>
            <person name="Williams K.H."/>
            <person name="Banfield J.F."/>
        </authorList>
    </citation>
    <scope>NUCLEOTIDE SEQUENCE [LARGE SCALE GENOMIC DNA]</scope>
</reference>
<name>A0A0G1L6H0_9BACT</name>
<comment type="caution">
    <text evidence="1">The sequence shown here is derived from an EMBL/GenBank/DDBJ whole genome shotgun (WGS) entry which is preliminary data.</text>
</comment>
<dbReference type="Gene3D" id="3.30.1490.300">
    <property type="match status" value="1"/>
</dbReference>
<dbReference type="NCBIfam" id="TIGR01175">
    <property type="entry name" value="pilM"/>
    <property type="match status" value="1"/>
</dbReference>
<dbReference type="InterPro" id="IPR043129">
    <property type="entry name" value="ATPase_NBD"/>
</dbReference>
<dbReference type="PANTHER" id="PTHR32432">
    <property type="entry name" value="CELL DIVISION PROTEIN FTSA-RELATED"/>
    <property type="match status" value="1"/>
</dbReference>
<dbReference type="AlphaFoldDB" id="A0A0G1L6H0"/>
<dbReference type="PANTHER" id="PTHR32432:SF3">
    <property type="entry name" value="ETHANOLAMINE UTILIZATION PROTEIN EUTJ"/>
    <property type="match status" value="1"/>
</dbReference>
<accession>A0A0G1L6H0</accession>